<protein>
    <submittedName>
        <fullName evidence="1">Uncharacterized protein</fullName>
    </submittedName>
</protein>
<evidence type="ECO:0000313" key="1">
    <source>
        <dbReference type="EMBL" id="SDS49366.1"/>
    </source>
</evidence>
<sequence length="83" mass="9667">MTIRTLKQSQGYTGQAQDELEVITDGAIVVSYNTVRADGDVCWRRYDQEDDWHDLPYTSAELPASHERIIEFVRDYLDLNEED</sequence>
<dbReference type="Proteomes" id="UP000243359">
    <property type="component" value="Chromosome I"/>
</dbReference>
<organism evidence="1 2">
    <name type="scientific">Pseudomonas oryzae</name>
    <dbReference type="NCBI Taxonomy" id="1392877"/>
    <lineage>
        <taxon>Bacteria</taxon>
        <taxon>Pseudomonadati</taxon>
        <taxon>Pseudomonadota</taxon>
        <taxon>Gammaproteobacteria</taxon>
        <taxon>Pseudomonadales</taxon>
        <taxon>Pseudomonadaceae</taxon>
        <taxon>Pseudomonas</taxon>
    </lineage>
</organism>
<proteinExistence type="predicted"/>
<evidence type="ECO:0000313" key="2">
    <source>
        <dbReference type="Proteomes" id="UP000243359"/>
    </source>
</evidence>
<dbReference type="RefSeq" id="WP_090348752.1">
    <property type="nucleotide sequence ID" value="NZ_LT629751.1"/>
</dbReference>
<dbReference type="EMBL" id="LT629751">
    <property type="protein sequence ID" value="SDS49366.1"/>
    <property type="molecule type" value="Genomic_DNA"/>
</dbReference>
<accession>A0A1H1SNR0</accession>
<name>A0A1H1SNR0_9PSED</name>
<gene>
    <name evidence="1" type="ORF">SAMN05216221_1943</name>
</gene>
<dbReference type="OrthoDB" id="6898010at2"/>
<dbReference type="AlphaFoldDB" id="A0A1H1SNR0"/>
<reference evidence="2" key="1">
    <citation type="submission" date="2016-10" db="EMBL/GenBank/DDBJ databases">
        <authorList>
            <person name="Varghese N."/>
            <person name="Submissions S."/>
        </authorList>
    </citation>
    <scope>NUCLEOTIDE SEQUENCE [LARGE SCALE GENOMIC DNA]</scope>
    <source>
        <strain evidence="2">KCTC 32247</strain>
    </source>
</reference>
<keyword evidence="2" id="KW-1185">Reference proteome</keyword>